<feature type="transmembrane region" description="Helical" evidence="1">
    <location>
        <begin position="6"/>
        <end position="27"/>
    </location>
</feature>
<keyword evidence="1" id="KW-1133">Transmembrane helix</keyword>
<proteinExistence type="predicted"/>
<name>A0A8D9E7B5_9HEMI</name>
<protein>
    <submittedName>
        <fullName evidence="2">Uncharacterized protein</fullName>
    </submittedName>
</protein>
<feature type="transmembrane region" description="Helical" evidence="1">
    <location>
        <begin position="39"/>
        <end position="63"/>
    </location>
</feature>
<sequence length="105" mass="11687">MHILGINILGTQLPFTVISLIILPFTLCSIKMSSFYFSLIRIITIVPILTITRSVSVAVFLIAQRLSRRTSTAVLPIEIVLLICIQVRTLQAFVVVVSLHKLVRA</sequence>
<keyword evidence="1" id="KW-0812">Transmembrane</keyword>
<keyword evidence="1" id="KW-0472">Membrane</keyword>
<accession>A0A8D9E7B5</accession>
<evidence type="ECO:0000256" key="1">
    <source>
        <dbReference type="SAM" id="Phobius"/>
    </source>
</evidence>
<organism evidence="2">
    <name type="scientific">Cacopsylla melanoneura</name>
    <dbReference type="NCBI Taxonomy" id="428564"/>
    <lineage>
        <taxon>Eukaryota</taxon>
        <taxon>Metazoa</taxon>
        <taxon>Ecdysozoa</taxon>
        <taxon>Arthropoda</taxon>
        <taxon>Hexapoda</taxon>
        <taxon>Insecta</taxon>
        <taxon>Pterygota</taxon>
        <taxon>Neoptera</taxon>
        <taxon>Paraneoptera</taxon>
        <taxon>Hemiptera</taxon>
        <taxon>Sternorrhyncha</taxon>
        <taxon>Psylloidea</taxon>
        <taxon>Psyllidae</taxon>
        <taxon>Psyllinae</taxon>
        <taxon>Cacopsylla</taxon>
    </lineage>
</organism>
<dbReference type="AlphaFoldDB" id="A0A8D9E7B5"/>
<dbReference type="EMBL" id="HBUF01444621">
    <property type="protein sequence ID" value="CAG6743216.1"/>
    <property type="molecule type" value="Transcribed_RNA"/>
</dbReference>
<reference evidence="2" key="1">
    <citation type="submission" date="2021-05" db="EMBL/GenBank/DDBJ databases">
        <authorList>
            <person name="Alioto T."/>
            <person name="Alioto T."/>
            <person name="Gomez Garrido J."/>
        </authorList>
    </citation>
    <scope>NUCLEOTIDE SEQUENCE</scope>
</reference>
<feature type="transmembrane region" description="Helical" evidence="1">
    <location>
        <begin position="75"/>
        <end position="99"/>
    </location>
</feature>
<evidence type="ECO:0000313" key="2">
    <source>
        <dbReference type="EMBL" id="CAG6743216.1"/>
    </source>
</evidence>